<comment type="cofactor">
    <cofactor evidence="2">
        <name>K(+)</name>
        <dbReference type="ChEBI" id="CHEBI:29103"/>
    </cofactor>
</comment>
<dbReference type="InterPro" id="IPR011037">
    <property type="entry name" value="Pyrv_Knase-like_insert_dom_sf"/>
</dbReference>
<evidence type="ECO:0000256" key="15">
    <source>
        <dbReference type="ARBA" id="ARBA00023152"/>
    </source>
</evidence>
<dbReference type="Gene3D" id="3.40.1380.20">
    <property type="entry name" value="Pyruvate kinase, C-terminal domain"/>
    <property type="match status" value="1"/>
</dbReference>
<feature type="domain" description="PEP-utilising enzyme mobile" evidence="20">
    <location>
        <begin position="502"/>
        <end position="573"/>
    </location>
</feature>
<dbReference type="InterPro" id="IPR036637">
    <property type="entry name" value="Phosphohistidine_dom_sf"/>
</dbReference>
<dbReference type="InterPro" id="IPR001697">
    <property type="entry name" value="Pyr_Knase"/>
</dbReference>
<evidence type="ECO:0000256" key="9">
    <source>
        <dbReference type="ARBA" id="ARBA00022723"/>
    </source>
</evidence>
<evidence type="ECO:0000256" key="2">
    <source>
        <dbReference type="ARBA" id="ARBA00001958"/>
    </source>
</evidence>
<evidence type="ECO:0000256" key="13">
    <source>
        <dbReference type="ARBA" id="ARBA00022842"/>
    </source>
</evidence>
<dbReference type="PRINTS" id="PR01050">
    <property type="entry name" value="PYRUVTKNASE"/>
</dbReference>
<keyword evidence="12" id="KW-0067">ATP-binding</keyword>
<keyword evidence="9" id="KW-0479">Metal-binding</keyword>
<comment type="catalytic activity">
    <reaction evidence="18">
        <text>pyruvate + ATP = phosphoenolpyruvate + ADP + H(+)</text>
        <dbReference type="Rhea" id="RHEA:18157"/>
        <dbReference type="ChEBI" id="CHEBI:15361"/>
        <dbReference type="ChEBI" id="CHEBI:15378"/>
        <dbReference type="ChEBI" id="CHEBI:30616"/>
        <dbReference type="ChEBI" id="CHEBI:58702"/>
        <dbReference type="ChEBI" id="CHEBI:456216"/>
        <dbReference type="EC" id="2.7.1.40"/>
    </reaction>
</comment>
<dbReference type="InterPro" id="IPR015806">
    <property type="entry name" value="Pyrv_Knase_insert_dom_sf"/>
</dbReference>
<keyword evidence="10" id="KW-0547">Nucleotide-binding</keyword>
<protein>
    <recommendedName>
        <fullName evidence="7 17">Pyruvate kinase</fullName>
        <ecNumber evidence="6 17">2.7.1.40</ecNumber>
    </recommendedName>
</protein>
<feature type="domain" description="Pyruvate kinase barrel" evidence="19">
    <location>
        <begin position="1"/>
        <end position="322"/>
    </location>
</feature>
<keyword evidence="11 18" id="KW-0418">Kinase</keyword>
<evidence type="ECO:0000256" key="1">
    <source>
        <dbReference type="ARBA" id="ARBA00001946"/>
    </source>
</evidence>
<dbReference type="InterPro" id="IPR036918">
    <property type="entry name" value="Pyrv_Knase_C_sf"/>
</dbReference>
<feature type="domain" description="Pyruvate kinase C-terminal" evidence="21">
    <location>
        <begin position="356"/>
        <end position="468"/>
    </location>
</feature>
<name>A0ABS9CJE3_9FIRM</name>
<dbReference type="GO" id="GO:0016301">
    <property type="term" value="F:kinase activity"/>
    <property type="evidence" value="ECO:0007669"/>
    <property type="project" value="UniProtKB-KW"/>
</dbReference>
<comment type="caution">
    <text evidence="22">The sequence shown here is derived from an EMBL/GenBank/DDBJ whole genome shotgun (WGS) entry which is preliminary data.</text>
</comment>
<evidence type="ECO:0000256" key="17">
    <source>
        <dbReference type="NCBIfam" id="TIGR01064"/>
    </source>
</evidence>
<dbReference type="Gene3D" id="3.50.30.10">
    <property type="entry name" value="Phosphohistidine domain"/>
    <property type="match status" value="1"/>
</dbReference>
<dbReference type="SUPFAM" id="SSF52935">
    <property type="entry name" value="PK C-terminal domain-like"/>
    <property type="match status" value="1"/>
</dbReference>
<comment type="cofactor">
    <cofactor evidence="1">
        <name>Mg(2+)</name>
        <dbReference type="ChEBI" id="CHEBI:18420"/>
    </cofactor>
</comment>
<keyword evidence="23" id="KW-1185">Reference proteome</keyword>
<reference evidence="22 23" key="1">
    <citation type="submission" date="2020-12" db="EMBL/GenBank/DDBJ databases">
        <title>Whole genome sequences of gut porcine anaerobes.</title>
        <authorList>
            <person name="Kubasova T."/>
            <person name="Jahodarova E."/>
            <person name="Rychlik I."/>
        </authorList>
    </citation>
    <scope>NUCLEOTIDE SEQUENCE [LARGE SCALE GENOMIC DNA]</scope>
    <source>
        <strain evidence="22 23">An867</strain>
    </source>
</reference>
<dbReference type="InterPro" id="IPR015793">
    <property type="entry name" value="Pyrv_Knase_brl"/>
</dbReference>
<dbReference type="EC" id="2.7.1.40" evidence="6 17"/>
<evidence type="ECO:0000256" key="6">
    <source>
        <dbReference type="ARBA" id="ARBA00012142"/>
    </source>
</evidence>
<dbReference type="Pfam" id="PF00224">
    <property type="entry name" value="PK"/>
    <property type="match status" value="1"/>
</dbReference>
<dbReference type="SUPFAM" id="SSF52009">
    <property type="entry name" value="Phosphohistidine domain"/>
    <property type="match status" value="1"/>
</dbReference>
<dbReference type="RefSeq" id="WP_235322196.1">
    <property type="nucleotide sequence ID" value="NZ_JAFBIT010000001.1"/>
</dbReference>
<dbReference type="Gene3D" id="3.20.20.60">
    <property type="entry name" value="Phosphoenolpyruvate-binding domains"/>
    <property type="match status" value="1"/>
</dbReference>
<evidence type="ECO:0000313" key="23">
    <source>
        <dbReference type="Proteomes" id="UP001299220"/>
    </source>
</evidence>
<keyword evidence="8 18" id="KW-0808">Transferase</keyword>
<gene>
    <name evidence="22" type="primary">pyk</name>
    <name evidence="22" type="ORF">JQM67_01365</name>
</gene>
<dbReference type="NCBIfam" id="NF004491">
    <property type="entry name" value="PRK05826.1"/>
    <property type="match status" value="1"/>
</dbReference>
<dbReference type="Pfam" id="PF00391">
    <property type="entry name" value="PEP-utilizers"/>
    <property type="match status" value="1"/>
</dbReference>
<dbReference type="Pfam" id="PF02887">
    <property type="entry name" value="PK_C"/>
    <property type="match status" value="1"/>
</dbReference>
<comment type="pathway">
    <text evidence="3 18">Carbohydrate degradation; glycolysis; pyruvate from D-glyceraldehyde 3-phosphate: step 5/5.</text>
</comment>
<evidence type="ECO:0000256" key="5">
    <source>
        <dbReference type="ARBA" id="ARBA00008663"/>
    </source>
</evidence>
<dbReference type="NCBIfam" id="NF004978">
    <property type="entry name" value="PRK06354.1"/>
    <property type="match status" value="1"/>
</dbReference>
<dbReference type="PANTHER" id="PTHR11817">
    <property type="entry name" value="PYRUVATE KINASE"/>
    <property type="match status" value="1"/>
</dbReference>
<evidence type="ECO:0000259" key="21">
    <source>
        <dbReference type="Pfam" id="PF02887"/>
    </source>
</evidence>
<comment type="similarity">
    <text evidence="4">In the C-terminal section; belongs to the PEP-utilizing enzyme family.</text>
</comment>
<dbReference type="Gene3D" id="2.40.33.10">
    <property type="entry name" value="PK beta-barrel domain-like"/>
    <property type="match status" value="1"/>
</dbReference>
<organism evidence="22 23">
    <name type="scientific">Anaeromassilibacillus senegalensis</name>
    <dbReference type="NCBI Taxonomy" id="1673717"/>
    <lineage>
        <taxon>Bacteria</taxon>
        <taxon>Bacillati</taxon>
        <taxon>Bacillota</taxon>
        <taxon>Clostridia</taxon>
        <taxon>Eubacteriales</taxon>
        <taxon>Acutalibacteraceae</taxon>
        <taxon>Anaeromassilibacillus</taxon>
    </lineage>
</organism>
<evidence type="ECO:0000256" key="4">
    <source>
        <dbReference type="ARBA" id="ARBA00006237"/>
    </source>
</evidence>
<evidence type="ECO:0000256" key="18">
    <source>
        <dbReference type="RuleBase" id="RU000504"/>
    </source>
</evidence>
<dbReference type="SUPFAM" id="SSF51621">
    <property type="entry name" value="Phosphoenolpyruvate/pyruvate domain"/>
    <property type="match status" value="1"/>
</dbReference>
<evidence type="ECO:0000259" key="19">
    <source>
        <dbReference type="Pfam" id="PF00224"/>
    </source>
</evidence>
<dbReference type="InterPro" id="IPR015813">
    <property type="entry name" value="Pyrv/PenolPyrv_kinase-like_dom"/>
</dbReference>
<evidence type="ECO:0000256" key="8">
    <source>
        <dbReference type="ARBA" id="ARBA00022679"/>
    </source>
</evidence>
<keyword evidence="13 18" id="KW-0460">Magnesium</keyword>
<dbReference type="InterPro" id="IPR018209">
    <property type="entry name" value="Pyrv_Knase_AS"/>
</dbReference>
<evidence type="ECO:0000256" key="10">
    <source>
        <dbReference type="ARBA" id="ARBA00022741"/>
    </source>
</evidence>
<comment type="similarity">
    <text evidence="5 18">Belongs to the pyruvate kinase family.</text>
</comment>
<evidence type="ECO:0000256" key="11">
    <source>
        <dbReference type="ARBA" id="ARBA00022777"/>
    </source>
</evidence>
<keyword evidence="15 18" id="KW-0324">Glycolysis</keyword>
<dbReference type="SUPFAM" id="SSF50800">
    <property type="entry name" value="PK beta-barrel domain-like"/>
    <property type="match status" value="1"/>
</dbReference>
<sequence length="584" mass="63248">MRKTKIVCTLGPATDDEAILRKLILSGMNVARLNMSHGTHEEHKRRADMVKKLRDELDVPVAILLDTKGPEIRTGQFEKKVMLAYGQKYTLSALDRPGDAEGCSITFKDLPKDVNIGTHILIDDGLIEMVVEHVTDTDIECRVLNGGPITSYKGINVPGVTLSMPYISERDRADLAFCVQEDFDFIAASFTRTSEDIVMIRNELENHNCRNIRIIAKIENTDGVENIDDIIRVSDGIMVARGDLGVEIPMEEIPVLQKQLIHKAYAAGKQVITATQMLDSMIKNPRPTRAEATDVANAIYDGTSAIMLSGETAAGAYPVESVRTMVRIAERTENDIDYIRQLEQWEITSQKDVTSAISHATCTTAHDLGAVAIMTVSKTGLTARMISKYRPACPIISGTTDRKVLNQMSLSWGVVPIMLEEKTSTDELFEHVVSVAESRGLVKAGDIAVITAGIPLGISGTTNMLKVHLVGDVLVSGTVVNEMSVCGPLCVCKTEEEALQRFKRGDILVLPKTTNALMPLIRQASGIVTEMDGVNSHAAIAAMALDKPAIVGAAHATDLLKSGITVKLDGVRGAIFSASSTANA</sequence>
<dbReference type="Proteomes" id="UP001299220">
    <property type="component" value="Unassembled WGS sequence"/>
</dbReference>
<evidence type="ECO:0000256" key="14">
    <source>
        <dbReference type="ARBA" id="ARBA00022958"/>
    </source>
</evidence>
<evidence type="ECO:0000256" key="16">
    <source>
        <dbReference type="ARBA" id="ARBA00023317"/>
    </source>
</evidence>
<dbReference type="InterPro" id="IPR015795">
    <property type="entry name" value="Pyrv_Knase_C"/>
</dbReference>
<keyword evidence="16 22" id="KW-0670">Pyruvate</keyword>
<proteinExistence type="inferred from homology"/>
<accession>A0ABS9CJE3</accession>
<dbReference type="PROSITE" id="PS00110">
    <property type="entry name" value="PYRUVATE_KINASE"/>
    <property type="match status" value="1"/>
</dbReference>
<dbReference type="InterPro" id="IPR040442">
    <property type="entry name" value="Pyrv_kinase-like_dom_sf"/>
</dbReference>
<dbReference type="NCBIfam" id="TIGR01064">
    <property type="entry name" value="pyruv_kin"/>
    <property type="match status" value="1"/>
</dbReference>
<evidence type="ECO:0000313" key="22">
    <source>
        <dbReference type="EMBL" id="MCF2651260.1"/>
    </source>
</evidence>
<dbReference type="GO" id="GO:0004743">
    <property type="term" value="F:pyruvate kinase activity"/>
    <property type="evidence" value="ECO:0007669"/>
    <property type="project" value="UniProtKB-EC"/>
</dbReference>
<dbReference type="EMBL" id="JAFBIT010000001">
    <property type="protein sequence ID" value="MCF2651260.1"/>
    <property type="molecule type" value="Genomic_DNA"/>
</dbReference>
<evidence type="ECO:0000256" key="12">
    <source>
        <dbReference type="ARBA" id="ARBA00022840"/>
    </source>
</evidence>
<evidence type="ECO:0000256" key="3">
    <source>
        <dbReference type="ARBA" id="ARBA00004997"/>
    </source>
</evidence>
<keyword evidence="14" id="KW-0630">Potassium</keyword>
<evidence type="ECO:0000256" key="7">
    <source>
        <dbReference type="ARBA" id="ARBA00018587"/>
    </source>
</evidence>
<evidence type="ECO:0000259" key="20">
    <source>
        <dbReference type="Pfam" id="PF00391"/>
    </source>
</evidence>
<dbReference type="InterPro" id="IPR008279">
    <property type="entry name" value="PEP-util_enz_mobile_dom"/>
</dbReference>